<organism evidence="1 2">
    <name type="scientific">Caldivirga maquilingensis (strain ATCC 700844 / DSM 13496 / JCM 10307 / IC-167)</name>
    <dbReference type="NCBI Taxonomy" id="397948"/>
    <lineage>
        <taxon>Archaea</taxon>
        <taxon>Thermoproteota</taxon>
        <taxon>Thermoprotei</taxon>
        <taxon>Thermoproteales</taxon>
        <taxon>Thermoproteaceae</taxon>
        <taxon>Caldivirga</taxon>
    </lineage>
</organism>
<reference evidence="1 2" key="1">
    <citation type="submission" date="2007-10" db="EMBL/GenBank/DDBJ databases">
        <title>Complete sequence of Caldivirga maquilingensis IC-167.</title>
        <authorList>
            <consortium name="US DOE Joint Genome Institute"/>
            <person name="Copeland A."/>
            <person name="Lucas S."/>
            <person name="Lapidus A."/>
            <person name="Barry K."/>
            <person name="Glavina del Rio T."/>
            <person name="Dalin E."/>
            <person name="Tice H."/>
            <person name="Pitluck S."/>
            <person name="Saunders E."/>
            <person name="Brettin T."/>
            <person name="Bruce D."/>
            <person name="Detter J.C."/>
            <person name="Han C."/>
            <person name="Schmutz J."/>
            <person name="Larimer F."/>
            <person name="Land M."/>
            <person name="Hauser L."/>
            <person name="Kyrpides N."/>
            <person name="Ivanova N."/>
            <person name="Biddle J.F."/>
            <person name="Zhang Z."/>
            <person name="Fitz-Gibbon S.T."/>
            <person name="Lowe T.M."/>
            <person name="Saltikov C."/>
            <person name="House C.H."/>
            <person name="Richardson P."/>
        </authorList>
    </citation>
    <scope>NUCLEOTIDE SEQUENCE [LARGE SCALE GENOMIC DNA]</scope>
    <source>
        <strain evidence="2">ATCC 700844 / DSM 13496 / JCM 10307 / IC-167</strain>
    </source>
</reference>
<dbReference type="GeneID" id="5709622"/>
<dbReference type="Pfam" id="PF02423">
    <property type="entry name" value="OCD_Mu_crystall"/>
    <property type="match status" value="1"/>
</dbReference>
<dbReference type="EC" id="4.3.1.12" evidence="1"/>
<accession>A8MDY4</accession>
<protein>
    <submittedName>
        <fullName evidence="1">Ornithine cyclodeaminase</fullName>
        <ecNumber evidence="1">4.3.1.12</ecNumber>
    </submittedName>
</protein>
<gene>
    <name evidence="1" type="ordered locus">Cmaq_1163</name>
</gene>
<dbReference type="GO" id="GO:0008473">
    <property type="term" value="F:ornithine cyclodeaminase activity"/>
    <property type="evidence" value="ECO:0007669"/>
    <property type="project" value="UniProtKB-EC"/>
</dbReference>
<proteinExistence type="predicted"/>
<dbReference type="InterPro" id="IPR036291">
    <property type="entry name" value="NAD(P)-bd_dom_sf"/>
</dbReference>
<dbReference type="Gene3D" id="3.30.1780.10">
    <property type="entry name" value="ornithine cyclodeaminase, domain 1"/>
    <property type="match status" value="1"/>
</dbReference>
<dbReference type="GO" id="GO:0005737">
    <property type="term" value="C:cytoplasm"/>
    <property type="evidence" value="ECO:0007669"/>
    <property type="project" value="TreeGrafter"/>
</dbReference>
<dbReference type="PANTHER" id="PTHR13812">
    <property type="entry name" value="KETIMINE REDUCTASE MU-CRYSTALLIN"/>
    <property type="match status" value="1"/>
</dbReference>
<dbReference type="eggNOG" id="arCOG01035">
    <property type="taxonomic scope" value="Archaea"/>
</dbReference>
<keyword evidence="2" id="KW-1185">Reference proteome</keyword>
<dbReference type="InterPro" id="IPR003462">
    <property type="entry name" value="ODC_Mu_crystall"/>
</dbReference>
<dbReference type="STRING" id="397948.Cmaq_1163"/>
<dbReference type="InterPro" id="IPR023401">
    <property type="entry name" value="ODC_N"/>
</dbReference>
<name>A8MDY4_CALMQ</name>
<dbReference type="Gene3D" id="3.40.50.720">
    <property type="entry name" value="NAD(P)-binding Rossmann-like Domain"/>
    <property type="match status" value="1"/>
</dbReference>
<dbReference type="PANTHER" id="PTHR13812:SF19">
    <property type="entry name" value="KETIMINE REDUCTASE MU-CRYSTALLIN"/>
    <property type="match status" value="1"/>
</dbReference>
<dbReference type="KEGG" id="cma:Cmaq_1163"/>
<dbReference type="EMBL" id="CP000852">
    <property type="protein sequence ID" value="ABW01990.1"/>
    <property type="molecule type" value="Genomic_DNA"/>
</dbReference>
<dbReference type="Proteomes" id="UP000001137">
    <property type="component" value="Chromosome"/>
</dbReference>
<evidence type="ECO:0000313" key="1">
    <source>
        <dbReference type="EMBL" id="ABW01990.1"/>
    </source>
</evidence>
<dbReference type="PIRSF" id="PIRSF001439">
    <property type="entry name" value="CryM"/>
    <property type="match status" value="1"/>
</dbReference>
<dbReference type="AlphaFoldDB" id="A8MDY4"/>
<dbReference type="OrthoDB" id="21421at2157"/>
<dbReference type="SUPFAM" id="SSF51735">
    <property type="entry name" value="NAD(P)-binding Rossmann-fold domains"/>
    <property type="match status" value="1"/>
</dbReference>
<sequence length="318" mass="34609">MTLYIREGEVNKLLTYNEAIKAVEDGFRLLGLGKAVNLPRRRVVLPNAILHVLQSGVLGDYNVAGLKAYMSTRQGTRFIVLLFSVETGELLAIIEADRLGQIRTGAASVVASKYMANSMSELGIVGSGRQARAQFEAFNSTGMLRRVKVISRSRANAEAFASYIKSNGVDAVIVNDYREVCKVDVLVTATNSREPFIKGEYLSEGIHVNAIGSNWRNRAELAPDAVNKADLIAVDDLEQAKEEAGDLIMTGEAVWGRVVKLSDIVIGNVKGRENSQSITIFKSLGISIEDITVAKLIYDKAIKEGIGVNIEFNGVFNP</sequence>
<dbReference type="HOGENOM" id="CLU_042088_2_1_2"/>
<dbReference type="RefSeq" id="WP_012186209.1">
    <property type="nucleotide sequence ID" value="NC_009954.1"/>
</dbReference>
<evidence type="ECO:0000313" key="2">
    <source>
        <dbReference type="Proteomes" id="UP000001137"/>
    </source>
</evidence>
<keyword evidence="1" id="KW-0456">Lyase</keyword>